<evidence type="ECO:0000256" key="2">
    <source>
        <dbReference type="ARBA" id="ARBA00010663"/>
    </source>
</evidence>
<dbReference type="GO" id="GO:0005886">
    <property type="term" value="C:plasma membrane"/>
    <property type="evidence" value="ECO:0000318"/>
    <property type="project" value="GO_Central"/>
</dbReference>
<dbReference type="InParanoid" id="A0A6I8NMC9"/>
<evidence type="ECO:0000256" key="8">
    <source>
        <dbReference type="ARBA" id="ARBA00023136"/>
    </source>
</evidence>
<keyword evidence="14" id="KW-1185">Reference proteome</keyword>
<organism evidence="13 14">
    <name type="scientific">Ornithorhynchus anatinus</name>
    <name type="common">Duckbill platypus</name>
    <dbReference type="NCBI Taxonomy" id="9258"/>
    <lineage>
        <taxon>Eukaryota</taxon>
        <taxon>Metazoa</taxon>
        <taxon>Chordata</taxon>
        <taxon>Craniata</taxon>
        <taxon>Vertebrata</taxon>
        <taxon>Euteleostomi</taxon>
        <taxon>Mammalia</taxon>
        <taxon>Monotremata</taxon>
        <taxon>Ornithorhynchidae</taxon>
        <taxon>Ornithorhynchus</taxon>
    </lineage>
</organism>
<feature type="domain" description="G-protein coupled receptors family 1 profile" evidence="12">
    <location>
        <begin position="22"/>
        <end position="286"/>
    </location>
</feature>
<proteinExistence type="inferred from homology"/>
<dbReference type="GO" id="GO:0005550">
    <property type="term" value="F:pheromone binding"/>
    <property type="evidence" value="ECO:0000318"/>
    <property type="project" value="GO_Central"/>
</dbReference>
<evidence type="ECO:0000256" key="6">
    <source>
        <dbReference type="ARBA" id="ARBA00022989"/>
    </source>
</evidence>
<feature type="transmembrane region" description="Helical" evidence="11">
    <location>
        <begin position="229"/>
        <end position="248"/>
    </location>
</feature>
<dbReference type="Proteomes" id="UP000002279">
    <property type="component" value="Unplaced"/>
</dbReference>
<reference evidence="13" key="1">
    <citation type="submission" date="2025-08" db="UniProtKB">
        <authorList>
            <consortium name="Ensembl"/>
        </authorList>
    </citation>
    <scope>IDENTIFICATION</scope>
    <source>
        <strain evidence="13">Glennie</strain>
    </source>
</reference>
<dbReference type="Gene3D" id="1.20.1070.10">
    <property type="entry name" value="Rhodopsin 7-helix transmembrane proteins"/>
    <property type="match status" value="1"/>
</dbReference>
<comment type="subcellular location">
    <subcellularLocation>
        <location evidence="1 11">Cell membrane</location>
        <topology evidence="1 11">Multi-pass membrane protein</topology>
    </subcellularLocation>
</comment>
<accession>A0A6I8NMC9</accession>
<keyword evidence="8 11" id="KW-0472">Membrane</keyword>
<dbReference type="GO" id="GO:0016503">
    <property type="term" value="F:pheromone receptor activity"/>
    <property type="evidence" value="ECO:0007669"/>
    <property type="project" value="InterPro"/>
</dbReference>
<evidence type="ECO:0000256" key="10">
    <source>
        <dbReference type="ARBA" id="ARBA00023224"/>
    </source>
</evidence>
<keyword evidence="6 11" id="KW-1133">Transmembrane helix</keyword>
<evidence type="ECO:0000259" key="12">
    <source>
        <dbReference type="PROSITE" id="PS50262"/>
    </source>
</evidence>
<dbReference type="FunFam" id="1.20.1070.10:FF:000194">
    <property type="entry name" value="Vomeronasal type-1 receptor"/>
    <property type="match status" value="1"/>
</dbReference>
<dbReference type="GO" id="GO:0019236">
    <property type="term" value="P:response to pheromone"/>
    <property type="evidence" value="ECO:0007669"/>
    <property type="project" value="UniProtKB-KW"/>
</dbReference>
<keyword evidence="4 11" id="KW-0589">Pheromone response</keyword>
<dbReference type="CTD" id="100074795"/>
<gene>
    <name evidence="13" type="primary">ORNANAV1R3045</name>
</gene>
<dbReference type="PRINTS" id="PR01534">
    <property type="entry name" value="VOMERONASL1R"/>
</dbReference>
<evidence type="ECO:0000256" key="1">
    <source>
        <dbReference type="ARBA" id="ARBA00004651"/>
    </source>
</evidence>
<name>A0A6I8NMC9_ORNAN</name>
<keyword evidence="3 11" id="KW-1003">Cell membrane</keyword>
<dbReference type="KEGG" id="oaa:100074795"/>
<protein>
    <recommendedName>
        <fullName evidence="11">Vomeronasal type-1 receptor</fullName>
    </recommendedName>
</protein>
<keyword evidence="10 11" id="KW-0807">Transducer</keyword>
<dbReference type="PROSITE" id="PS50262">
    <property type="entry name" value="G_PROTEIN_RECEP_F1_2"/>
    <property type="match status" value="1"/>
</dbReference>
<dbReference type="InterPro" id="IPR017452">
    <property type="entry name" value="GPCR_Rhodpsn_7TM"/>
</dbReference>
<dbReference type="OrthoDB" id="9606139at2759"/>
<evidence type="ECO:0000256" key="7">
    <source>
        <dbReference type="ARBA" id="ARBA00023040"/>
    </source>
</evidence>
<evidence type="ECO:0000256" key="5">
    <source>
        <dbReference type="ARBA" id="ARBA00022692"/>
    </source>
</evidence>
<dbReference type="OMA" id="CITSTCL"/>
<keyword evidence="7 11" id="KW-0297">G-protein coupled receptor</keyword>
<keyword evidence="5 11" id="KW-0812">Transmembrane</keyword>
<dbReference type="Pfam" id="PF03402">
    <property type="entry name" value="V1R"/>
    <property type="match status" value="1"/>
</dbReference>
<comment type="caution">
    <text evidence="11">Lacks conserved residue(s) required for the propagation of feature annotation.</text>
</comment>
<keyword evidence="9 11" id="KW-0675">Receptor</keyword>
<feature type="transmembrane region" description="Helical" evidence="11">
    <location>
        <begin position="6"/>
        <end position="34"/>
    </location>
</feature>
<evidence type="ECO:0000256" key="11">
    <source>
        <dbReference type="RuleBase" id="RU364061"/>
    </source>
</evidence>
<evidence type="ECO:0000313" key="14">
    <source>
        <dbReference type="Proteomes" id="UP000002279"/>
    </source>
</evidence>
<dbReference type="RefSeq" id="NP_001240366.1">
    <property type="nucleotide sequence ID" value="NM_001253437.2"/>
</dbReference>
<dbReference type="GO" id="GO:0007606">
    <property type="term" value="P:sensory perception of chemical stimulus"/>
    <property type="evidence" value="ECO:0007669"/>
    <property type="project" value="UniProtKB-ARBA"/>
</dbReference>
<dbReference type="Ensembl" id="ENSOANT00000058653.1">
    <property type="protein sequence ID" value="ENSOANP00000042314.1"/>
    <property type="gene ID" value="ENSOANG00000041830.1"/>
</dbReference>
<evidence type="ECO:0000313" key="13">
    <source>
        <dbReference type="Ensembl" id="ENSOANP00000042314.1"/>
    </source>
</evidence>
<evidence type="ECO:0000256" key="4">
    <source>
        <dbReference type="ARBA" id="ARBA00022507"/>
    </source>
</evidence>
<dbReference type="GeneID" id="100074795"/>
<dbReference type="PANTHER" id="PTHR24062">
    <property type="entry name" value="VOMERONASAL TYPE-1 RECEPTOR"/>
    <property type="match status" value="1"/>
</dbReference>
<comment type="similarity">
    <text evidence="2 11">Belongs to the G-protein coupled receptor 1 family.</text>
</comment>
<evidence type="ECO:0000256" key="3">
    <source>
        <dbReference type="ARBA" id="ARBA00022475"/>
    </source>
</evidence>
<dbReference type="InterPro" id="IPR004072">
    <property type="entry name" value="Vmron_rcpt_1"/>
</dbReference>
<feature type="transmembrane region" description="Helical" evidence="11">
    <location>
        <begin position="268"/>
        <end position="288"/>
    </location>
</feature>
<sequence>MDSTEIIFGILILLEISFGVLGNVFLLLGFIFLVSANKKIKSSDLILAHLAVANTMTLLSKGIPDILSAWGMRNFLGDIGCKTLLYLYRLSRGLAICTTCLLSIFQAVTVSPSTSQWAGLKAKLPKSITPTCLLSWILNLLVDVTAPILVTGPQNSTSRQTVNILKYCSSTSIRAITTLVNAIVLSFRDLFLVGLMSGSSGYMVLLLHRHHRQVHHLHGSGHSSREMPEVRAVRCVLALVTLYILLYVRETITLSVLINIRSNLPLLLNTHMILTFTFSAISPFLMILSNRRMRNFRKKNLPVCDTDLSPVPGK</sequence>
<dbReference type="SUPFAM" id="SSF81321">
    <property type="entry name" value="Family A G protein-coupled receptor-like"/>
    <property type="match status" value="1"/>
</dbReference>
<reference evidence="13" key="2">
    <citation type="submission" date="2025-09" db="UniProtKB">
        <authorList>
            <consortium name="Ensembl"/>
        </authorList>
    </citation>
    <scope>IDENTIFICATION</scope>
    <source>
        <strain evidence="13">Glennie</strain>
    </source>
</reference>
<dbReference type="AlphaFoldDB" id="A0A6I8NMC9"/>
<dbReference type="GeneTree" id="ENSGT01030000234553"/>
<evidence type="ECO:0000256" key="9">
    <source>
        <dbReference type="ARBA" id="ARBA00023170"/>
    </source>
</evidence>